<dbReference type="AlphaFoldDB" id="A0A939PB49"/>
<evidence type="ECO:0000313" key="2">
    <source>
        <dbReference type="Proteomes" id="UP000669179"/>
    </source>
</evidence>
<gene>
    <name evidence="1" type="ORF">J4573_19750</name>
</gene>
<keyword evidence="1" id="KW-0489">Methyltransferase</keyword>
<evidence type="ECO:0000313" key="1">
    <source>
        <dbReference type="EMBL" id="MBO2449345.1"/>
    </source>
</evidence>
<dbReference type="GO" id="GO:0008168">
    <property type="term" value="F:methyltransferase activity"/>
    <property type="evidence" value="ECO:0007669"/>
    <property type="project" value="UniProtKB-KW"/>
</dbReference>
<reference evidence="1" key="1">
    <citation type="submission" date="2021-03" db="EMBL/GenBank/DDBJ databases">
        <authorList>
            <person name="Kanchanasin P."/>
            <person name="Saeng-In P."/>
            <person name="Phongsopitanun W."/>
            <person name="Yuki M."/>
            <person name="Kudo T."/>
            <person name="Ohkuma M."/>
            <person name="Tanasupawat S."/>
        </authorList>
    </citation>
    <scope>NUCLEOTIDE SEQUENCE</scope>
    <source>
        <strain evidence="1">GKU 128</strain>
    </source>
</reference>
<proteinExistence type="predicted"/>
<dbReference type="InterPro" id="IPR029063">
    <property type="entry name" value="SAM-dependent_MTases_sf"/>
</dbReference>
<dbReference type="EMBL" id="JAGEOJ010000007">
    <property type="protein sequence ID" value="MBO2449345.1"/>
    <property type="molecule type" value="Genomic_DNA"/>
</dbReference>
<sequence>MIGDLYESSLAGTGAAEIEHADGRRTPLRVEEWMGARPGDDGLLDRCSGPTLDIGSGPGRLTTALGERGIPSLGIDITPYAVALTQAAGGLALCRSIFDRVPGTGRWQTLLLADGNIGIDGDPAALLRRSAELLRRGGLLLVEVEPPGVPSRAEWVRLRTPARTGDWFRWAHLSIDDTGPLAAACGLALADEWTEAGRWFAALTKRTNAVRTGAVRPSDRGGPEPL</sequence>
<dbReference type="GO" id="GO:0032259">
    <property type="term" value="P:methylation"/>
    <property type="evidence" value="ECO:0007669"/>
    <property type="project" value="UniProtKB-KW"/>
</dbReference>
<keyword evidence="2" id="KW-1185">Reference proteome</keyword>
<dbReference type="SUPFAM" id="SSF53335">
    <property type="entry name" value="S-adenosyl-L-methionine-dependent methyltransferases"/>
    <property type="match status" value="1"/>
</dbReference>
<accession>A0A939PB49</accession>
<dbReference type="RefSeq" id="WP_208257197.1">
    <property type="nucleotide sequence ID" value="NZ_JAGEOJ010000007.1"/>
</dbReference>
<dbReference type="Gene3D" id="3.40.50.150">
    <property type="entry name" value="Vaccinia Virus protein VP39"/>
    <property type="match status" value="1"/>
</dbReference>
<protein>
    <submittedName>
        <fullName evidence="1">SAM-dependent methyltransferase</fullName>
    </submittedName>
</protein>
<dbReference type="Proteomes" id="UP000669179">
    <property type="component" value="Unassembled WGS sequence"/>
</dbReference>
<keyword evidence="1" id="KW-0808">Transferase</keyword>
<organism evidence="1 2">
    <name type="scientific">Actinomadura barringtoniae</name>
    <dbReference type="NCBI Taxonomy" id="1427535"/>
    <lineage>
        <taxon>Bacteria</taxon>
        <taxon>Bacillati</taxon>
        <taxon>Actinomycetota</taxon>
        <taxon>Actinomycetes</taxon>
        <taxon>Streptosporangiales</taxon>
        <taxon>Thermomonosporaceae</taxon>
        <taxon>Actinomadura</taxon>
    </lineage>
</organism>
<name>A0A939PB49_9ACTN</name>
<comment type="caution">
    <text evidence="1">The sequence shown here is derived from an EMBL/GenBank/DDBJ whole genome shotgun (WGS) entry which is preliminary data.</text>
</comment>